<proteinExistence type="predicted"/>
<reference evidence="1 2" key="1">
    <citation type="submission" date="2024-09" db="EMBL/GenBank/DDBJ databases">
        <title>Chromosome-scale assembly of Riccia fluitans.</title>
        <authorList>
            <person name="Paukszto L."/>
            <person name="Sawicki J."/>
            <person name="Karawczyk K."/>
            <person name="Piernik-Szablinska J."/>
            <person name="Szczecinska M."/>
            <person name="Mazdziarz M."/>
        </authorList>
    </citation>
    <scope>NUCLEOTIDE SEQUENCE [LARGE SCALE GENOMIC DNA]</scope>
    <source>
        <strain evidence="1">Rf_01</strain>
        <tissue evidence="1">Aerial parts of the thallus</tissue>
    </source>
</reference>
<keyword evidence="2" id="KW-1185">Reference proteome</keyword>
<protein>
    <submittedName>
        <fullName evidence="1">Uncharacterized protein</fullName>
    </submittedName>
</protein>
<name>A0ABD1Z2T9_9MARC</name>
<organism evidence="1 2">
    <name type="scientific">Riccia fluitans</name>
    <dbReference type="NCBI Taxonomy" id="41844"/>
    <lineage>
        <taxon>Eukaryota</taxon>
        <taxon>Viridiplantae</taxon>
        <taxon>Streptophyta</taxon>
        <taxon>Embryophyta</taxon>
        <taxon>Marchantiophyta</taxon>
        <taxon>Marchantiopsida</taxon>
        <taxon>Marchantiidae</taxon>
        <taxon>Marchantiales</taxon>
        <taxon>Ricciaceae</taxon>
        <taxon>Riccia</taxon>
    </lineage>
</organism>
<evidence type="ECO:0000313" key="1">
    <source>
        <dbReference type="EMBL" id="KAL2642090.1"/>
    </source>
</evidence>
<sequence length="95" mass="10317">MGREPPELVGLRGHLFVRAKAHVDFELRVASLGVLAGCLVSFGGSFHCLGYQAFSMIIGGERTFNGNCFIRGNGAERWTKSSVCCGLRRDQVQGL</sequence>
<gene>
    <name evidence="1" type="ORF">R1flu_009677</name>
</gene>
<dbReference type="EMBL" id="JBHFFA010000002">
    <property type="protein sequence ID" value="KAL2642090.1"/>
    <property type="molecule type" value="Genomic_DNA"/>
</dbReference>
<dbReference type="Proteomes" id="UP001605036">
    <property type="component" value="Unassembled WGS sequence"/>
</dbReference>
<evidence type="ECO:0000313" key="2">
    <source>
        <dbReference type="Proteomes" id="UP001605036"/>
    </source>
</evidence>
<dbReference type="AlphaFoldDB" id="A0ABD1Z2T9"/>
<comment type="caution">
    <text evidence="1">The sequence shown here is derived from an EMBL/GenBank/DDBJ whole genome shotgun (WGS) entry which is preliminary data.</text>
</comment>
<accession>A0ABD1Z2T9</accession>